<feature type="binding site" evidence="10">
    <location>
        <position position="148"/>
    </location>
    <ligand>
        <name>[4Fe-4S] cluster</name>
        <dbReference type="ChEBI" id="CHEBI:49883"/>
        <label>3</label>
    </ligand>
</feature>
<feature type="binding site" evidence="10">
    <location>
        <position position="152"/>
    </location>
    <ligand>
        <name>[4Fe-4S] cluster</name>
        <dbReference type="ChEBI" id="CHEBI:49883"/>
        <label>2</label>
    </ligand>
</feature>
<dbReference type="InterPro" id="IPR017900">
    <property type="entry name" value="4Fe4S_Fe_S_CS"/>
</dbReference>
<dbReference type="Pfam" id="PF04060">
    <property type="entry name" value="FeS"/>
    <property type="match status" value="1"/>
</dbReference>
<evidence type="ECO:0000256" key="1">
    <source>
        <dbReference type="ARBA" id="ARBA00022448"/>
    </source>
</evidence>
<keyword evidence="9" id="KW-0472">Membrane</keyword>
<dbReference type="Proteomes" id="UP000298673">
    <property type="component" value="Chromosome"/>
</dbReference>
<dbReference type="Gene3D" id="3.30.70.20">
    <property type="match status" value="1"/>
</dbReference>
<accession>A0A4D6YJD4</accession>
<keyword evidence="4" id="KW-0677">Repeat</keyword>
<dbReference type="AlphaFoldDB" id="A0A4D6YJD4"/>
<keyword evidence="1" id="KW-0813">Transport</keyword>
<evidence type="ECO:0000256" key="2">
    <source>
        <dbReference type="ARBA" id="ARBA00022485"/>
    </source>
</evidence>
<evidence type="ECO:0000256" key="10">
    <source>
        <dbReference type="PIRSR" id="PIRSR005784-1"/>
    </source>
</evidence>
<feature type="binding site" evidence="10">
    <location>
        <position position="48"/>
    </location>
    <ligand>
        <name>[4Fe-4S] cluster</name>
        <dbReference type="ChEBI" id="CHEBI:49883"/>
        <label>1</label>
    </ligand>
</feature>
<dbReference type="PROSITE" id="PS51379">
    <property type="entry name" value="4FE4S_FER_2"/>
    <property type="match status" value="2"/>
</dbReference>
<dbReference type="InterPro" id="IPR007202">
    <property type="entry name" value="4Fe-4S_dom"/>
</dbReference>
<keyword evidence="8 10" id="KW-0411">Iron-sulfur</keyword>
<keyword evidence="3 10" id="KW-0479">Metal-binding</keyword>
<feature type="domain" description="4Fe-4S ferredoxin-type" evidence="11">
    <location>
        <begin position="103"/>
        <end position="132"/>
    </location>
</feature>
<dbReference type="GO" id="GO:0022900">
    <property type="term" value="P:electron transport chain"/>
    <property type="evidence" value="ECO:0007669"/>
    <property type="project" value="InterPro"/>
</dbReference>
<dbReference type="OrthoDB" id="9789936at2"/>
<feature type="binding site" evidence="10">
    <location>
        <position position="70"/>
    </location>
    <ligand>
        <name>[4Fe-4S] cluster</name>
        <dbReference type="ChEBI" id="CHEBI:49883"/>
        <label>1</label>
    </ligand>
</feature>
<evidence type="ECO:0000256" key="4">
    <source>
        <dbReference type="ARBA" id="ARBA00022737"/>
    </source>
</evidence>
<dbReference type="GO" id="GO:0005886">
    <property type="term" value="C:plasma membrane"/>
    <property type="evidence" value="ECO:0007669"/>
    <property type="project" value="InterPro"/>
</dbReference>
<keyword evidence="2 10" id="KW-0004">4Fe-4S</keyword>
<dbReference type="PROSITE" id="PS00198">
    <property type="entry name" value="4FE4S_FER_1"/>
    <property type="match status" value="2"/>
</dbReference>
<evidence type="ECO:0000259" key="11">
    <source>
        <dbReference type="PROSITE" id="PS51379"/>
    </source>
</evidence>
<evidence type="ECO:0000256" key="6">
    <source>
        <dbReference type="ARBA" id="ARBA00022982"/>
    </source>
</evidence>
<comment type="cofactor">
    <cofactor evidence="10">
        <name>[4Fe-4S] cluster</name>
        <dbReference type="ChEBI" id="CHEBI:49883"/>
    </cofactor>
    <text evidence="10">Binds 3 [4Fe-4S] clusters.</text>
</comment>
<name>A0A4D6YJD4_9GAMM</name>
<feature type="domain" description="4Fe-4S ferredoxin-type" evidence="11">
    <location>
        <begin position="133"/>
        <end position="162"/>
    </location>
</feature>
<keyword evidence="6" id="KW-0249">Electron transport</keyword>
<dbReference type="NCBIfam" id="TIGR01944">
    <property type="entry name" value="rnfB"/>
    <property type="match status" value="1"/>
</dbReference>
<feature type="binding site" evidence="10">
    <location>
        <position position="115"/>
    </location>
    <ligand>
        <name>[4Fe-4S] cluster</name>
        <dbReference type="ChEBI" id="CHEBI:49883"/>
        <label>2</label>
    </ligand>
</feature>
<dbReference type="GO" id="GO:0051539">
    <property type="term" value="F:4 iron, 4 sulfur cluster binding"/>
    <property type="evidence" value="ECO:0007669"/>
    <property type="project" value="UniProtKB-KW"/>
</dbReference>
<evidence type="ECO:0000256" key="7">
    <source>
        <dbReference type="ARBA" id="ARBA00023004"/>
    </source>
</evidence>
<evidence type="ECO:0000256" key="8">
    <source>
        <dbReference type="ARBA" id="ARBA00023014"/>
    </source>
</evidence>
<dbReference type="GO" id="GO:0046872">
    <property type="term" value="F:metal ion binding"/>
    <property type="evidence" value="ECO:0007669"/>
    <property type="project" value="UniProtKB-KW"/>
</dbReference>
<evidence type="ECO:0000259" key="12">
    <source>
        <dbReference type="PROSITE" id="PS51656"/>
    </source>
</evidence>
<dbReference type="SUPFAM" id="SSF54862">
    <property type="entry name" value="4Fe-4S ferredoxins"/>
    <property type="match status" value="1"/>
</dbReference>
<protein>
    <submittedName>
        <fullName evidence="13">RnfABCDGE type electron transport complex subunit B</fullName>
    </submittedName>
</protein>
<dbReference type="Pfam" id="PF14697">
    <property type="entry name" value="Fer4_21"/>
    <property type="match status" value="1"/>
</dbReference>
<dbReference type="RefSeq" id="WP_158344038.1">
    <property type="nucleotide sequence ID" value="NZ_CP034861.1"/>
</dbReference>
<dbReference type="PIRSF" id="PIRSF005784">
    <property type="entry name" value="Elect_transpt_RnfB"/>
    <property type="match status" value="1"/>
</dbReference>
<feature type="binding site" evidence="10">
    <location>
        <position position="112"/>
    </location>
    <ligand>
        <name>[4Fe-4S] cluster</name>
        <dbReference type="ChEBI" id="CHEBI:49883"/>
        <label>2</label>
    </ligand>
</feature>
<feature type="binding site" evidence="10">
    <location>
        <position position="53"/>
    </location>
    <ligand>
        <name>[4Fe-4S] cluster</name>
        <dbReference type="ChEBI" id="CHEBI:49883"/>
        <label>1</label>
    </ligand>
</feature>
<dbReference type="PROSITE" id="PS51656">
    <property type="entry name" value="4FE4S"/>
    <property type="match status" value="1"/>
</dbReference>
<feature type="binding site" evidence="10">
    <location>
        <position position="118"/>
    </location>
    <ligand>
        <name>[4Fe-4S] cluster</name>
        <dbReference type="ChEBI" id="CHEBI:49883"/>
        <label>2</label>
    </ligand>
</feature>
<evidence type="ECO:0000313" key="13">
    <source>
        <dbReference type="EMBL" id="QCI24635.1"/>
    </source>
</evidence>
<gene>
    <name evidence="13" type="ORF">D9V75_00530</name>
</gene>
<dbReference type="GO" id="GO:0009055">
    <property type="term" value="F:electron transfer activity"/>
    <property type="evidence" value="ECO:0007669"/>
    <property type="project" value="InterPro"/>
</dbReference>
<reference evidence="13 14" key="1">
    <citation type="submission" date="2018-12" db="EMBL/GenBank/DDBJ databases">
        <authorList>
            <person name="Chong R.A."/>
        </authorList>
    </citation>
    <scope>NUCLEOTIDE SEQUENCE [LARGE SCALE GENOMIC DNA]</scope>
    <source>
        <strain evidence="13 14">Mst</strain>
    </source>
</reference>
<feature type="binding site" evidence="10">
    <location>
        <position position="122"/>
    </location>
    <ligand>
        <name>[4Fe-4S] cluster</name>
        <dbReference type="ChEBI" id="CHEBI:49883"/>
        <label>3</label>
    </ligand>
</feature>
<evidence type="ECO:0000313" key="14">
    <source>
        <dbReference type="Proteomes" id="UP000298673"/>
    </source>
</evidence>
<dbReference type="PANTHER" id="PTHR43560">
    <property type="entry name" value="ION-TRANSLOCATING OXIDOREDUCTASE COMPLEX SUBUNIT B"/>
    <property type="match status" value="1"/>
</dbReference>
<dbReference type="EMBL" id="CP034861">
    <property type="protein sequence ID" value="QCI24635.1"/>
    <property type="molecule type" value="Genomic_DNA"/>
</dbReference>
<sequence>MLAILFFGTLSFVLGVILSYTANKFRTEIDPIVEKINRLLPQSQCGQCNYPGCYSYAKAIIKKNEKINKCTPGGSELELKISKLLNFKTSLKTTVINEKKIFYTVWIDEKNCVGCSKCASFCPVDAIVGTPGFVHTVLQKFCNGCNICLSHCPTDCIKKKIFYE</sequence>
<feature type="binding site" evidence="10">
    <location>
        <position position="145"/>
    </location>
    <ligand>
        <name>[4Fe-4S] cluster</name>
        <dbReference type="ChEBI" id="CHEBI:49883"/>
        <label>3</label>
    </ligand>
</feature>
<evidence type="ECO:0000256" key="3">
    <source>
        <dbReference type="ARBA" id="ARBA00022723"/>
    </source>
</evidence>
<organism evidence="13 14">
    <name type="scientific">Buchnera aphidicola</name>
    <name type="common">Muscaphis stroyani</name>
    <dbReference type="NCBI Taxonomy" id="1241869"/>
    <lineage>
        <taxon>Bacteria</taxon>
        <taxon>Pseudomonadati</taxon>
        <taxon>Pseudomonadota</taxon>
        <taxon>Gammaproteobacteria</taxon>
        <taxon>Enterobacterales</taxon>
        <taxon>Erwiniaceae</taxon>
        <taxon>Buchnera</taxon>
    </lineage>
</organism>
<dbReference type="InterPro" id="IPR016463">
    <property type="entry name" value="RnfB/RsxB_Proteobac"/>
</dbReference>
<keyword evidence="5" id="KW-1278">Translocase</keyword>
<feature type="binding site" evidence="10">
    <location>
        <position position="142"/>
    </location>
    <ligand>
        <name>[4Fe-4S] cluster</name>
        <dbReference type="ChEBI" id="CHEBI:49883"/>
        <label>3</label>
    </ligand>
</feature>
<evidence type="ECO:0000256" key="5">
    <source>
        <dbReference type="ARBA" id="ARBA00022967"/>
    </source>
</evidence>
<keyword evidence="7 10" id="KW-0408">Iron</keyword>
<dbReference type="Gene3D" id="1.10.15.40">
    <property type="entry name" value="Electron transport complex subunit B, putative Fe-S cluster"/>
    <property type="match status" value="1"/>
</dbReference>
<reference evidence="13 14" key="2">
    <citation type="submission" date="2019-05" db="EMBL/GenBank/DDBJ databases">
        <title>Genome evolution of the obligate endosymbiont Buchnera aphidicola.</title>
        <authorList>
            <person name="Moran N.A."/>
        </authorList>
    </citation>
    <scope>NUCLEOTIDE SEQUENCE [LARGE SCALE GENOMIC DNA]</scope>
    <source>
        <strain evidence="13 14">Mst</strain>
    </source>
</reference>
<dbReference type="InterPro" id="IPR050395">
    <property type="entry name" value="4Fe4S_Ferredoxin_RnfB"/>
</dbReference>
<dbReference type="InterPro" id="IPR017896">
    <property type="entry name" value="4Fe4S_Fe-S-bd"/>
</dbReference>
<feature type="domain" description="4Fe-4S" evidence="12">
    <location>
        <begin position="28"/>
        <end position="87"/>
    </location>
</feature>
<feature type="binding site" evidence="10">
    <location>
        <position position="45"/>
    </location>
    <ligand>
        <name>[4Fe-4S] cluster</name>
        <dbReference type="ChEBI" id="CHEBI:49883"/>
        <label>1</label>
    </ligand>
</feature>
<evidence type="ECO:0000256" key="9">
    <source>
        <dbReference type="ARBA" id="ARBA00023136"/>
    </source>
</evidence>
<proteinExistence type="predicted"/>
<dbReference type="PANTHER" id="PTHR43560:SF1">
    <property type="entry name" value="ION-TRANSLOCATING OXIDOREDUCTASE COMPLEX SUBUNIT B"/>
    <property type="match status" value="1"/>
</dbReference>
<dbReference type="InterPro" id="IPR010207">
    <property type="entry name" value="Elect_transpt_cplx_RnfB/RsxB"/>
</dbReference>